<dbReference type="AlphaFoldDB" id="A0A2G2VWH7"/>
<dbReference type="Proteomes" id="UP000224567">
    <property type="component" value="Unassembled WGS sequence"/>
</dbReference>
<dbReference type="InterPro" id="IPR027417">
    <property type="entry name" value="P-loop_NTPase"/>
</dbReference>
<dbReference type="InterPro" id="IPR042197">
    <property type="entry name" value="Apaf_helical"/>
</dbReference>
<evidence type="ECO:0000259" key="5">
    <source>
        <dbReference type="Pfam" id="PF00931"/>
    </source>
</evidence>
<evidence type="ECO:0000256" key="2">
    <source>
        <dbReference type="ARBA" id="ARBA00022614"/>
    </source>
</evidence>
<feature type="domain" description="NB-ARC" evidence="5">
    <location>
        <begin position="168"/>
        <end position="251"/>
    </location>
</feature>
<dbReference type="GO" id="GO:0005524">
    <property type="term" value="F:ATP binding"/>
    <property type="evidence" value="ECO:0007669"/>
    <property type="project" value="UniProtKB-KW"/>
</dbReference>
<comment type="caution">
    <text evidence="7">The sequence shown here is derived from an EMBL/GenBank/DDBJ whole genome shotgun (WGS) entry which is preliminary data.</text>
</comment>
<dbReference type="STRING" id="33114.A0A2G2VWH7"/>
<dbReference type="SUPFAM" id="SSF52058">
    <property type="entry name" value="L domain-like"/>
    <property type="match status" value="1"/>
</dbReference>
<organism evidence="7 8">
    <name type="scientific">Capsicum baccatum</name>
    <name type="common">Peruvian pepper</name>
    <dbReference type="NCBI Taxonomy" id="33114"/>
    <lineage>
        <taxon>Eukaryota</taxon>
        <taxon>Viridiplantae</taxon>
        <taxon>Streptophyta</taxon>
        <taxon>Embryophyta</taxon>
        <taxon>Tracheophyta</taxon>
        <taxon>Spermatophyta</taxon>
        <taxon>Magnoliopsida</taxon>
        <taxon>eudicotyledons</taxon>
        <taxon>Gunneridae</taxon>
        <taxon>Pentapetalae</taxon>
        <taxon>asterids</taxon>
        <taxon>lamiids</taxon>
        <taxon>Solanales</taxon>
        <taxon>Solanaceae</taxon>
        <taxon>Solanoideae</taxon>
        <taxon>Capsiceae</taxon>
        <taxon>Capsicum</taxon>
    </lineage>
</organism>
<dbReference type="InterPro" id="IPR032675">
    <property type="entry name" value="LRR_dom_sf"/>
</dbReference>
<keyword evidence="4" id="KW-0547">Nucleotide-binding</keyword>
<keyword evidence="8" id="KW-1185">Reference proteome</keyword>
<reference evidence="8" key="2">
    <citation type="journal article" date="2017" name="J. Anim. Genet.">
        <title>Multiple reference genome sequences of hot pepper reveal the massive evolution of plant disease resistance genes by retroduplication.</title>
        <authorList>
            <person name="Kim S."/>
            <person name="Park J."/>
            <person name="Yeom S.-I."/>
            <person name="Kim Y.-M."/>
            <person name="Seo E."/>
            <person name="Kim K.-T."/>
            <person name="Kim M.-S."/>
            <person name="Lee J.M."/>
            <person name="Cheong K."/>
            <person name="Shin H.-S."/>
            <person name="Kim S.-B."/>
            <person name="Han K."/>
            <person name="Lee J."/>
            <person name="Park M."/>
            <person name="Lee H.-A."/>
            <person name="Lee H.-Y."/>
            <person name="Lee Y."/>
            <person name="Oh S."/>
            <person name="Lee J.H."/>
            <person name="Choi E."/>
            <person name="Choi E."/>
            <person name="Lee S.E."/>
            <person name="Jeon J."/>
            <person name="Kim H."/>
            <person name="Choi G."/>
            <person name="Song H."/>
            <person name="Lee J."/>
            <person name="Lee S.-C."/>
            <person name="Kwon J.-K."/>
            <person name="Lee H.-Y."/>
            <person name="Koo N."/>
            <person name="Hong Y."/>
            <person name="Kim R.W."/>
            <person name="Kang W.-H."/>
            <person name="Huh J.H."/>
            <person name="Kang B.-C."/>
            <person name="Yang T.-J."/>
            <person name="Lee Y.-H."/>
            <person name="Bennetzen J.L."/>
            <person name="Choi D."/>
        </authorList>
    </citation>
    <scope>NUCLEOTIDE SEQUENCE [LARGE SCALE GENOMIC DNA]</scope>
    <source>
        <strain evidence="8">cv. PBC81</strain>
    </source>
</reference>
<evidence type="ECO:0000259" key="6">
    <source>
        <dbReference type="Pfam" id="PF23247"/>
    </source>
</evidence>
<dbReference type="Pfam" id="PF00931">
    <property type="entry name" value="NB-ARC"/>
    <property type="match status" value="1"/>
</dbReference>
<comment type="similarity">
    <text evidence="1">Belongs to the disease resistance NB-LRR family.</text>
</comment>
<sequence length="1179" mass="133585">MFVDKVTACLIPPVVRGIGYFYYYKRNITSLEEESNKLENIGIGVHQRAEADRRNLQVISPNVEAWLTSVDTATGDVAVVMRGRIEVERGCFYAPLVVKVIHSGEEFDSRKEKEEEVMEALRDEGITVVGICGMDGVGKTTLAEKGEIAGEVGLKSLQGDNLLSRGDYLRARLMQKGSRVLVILDDVWEDLYDLEKLGIPSGSNHNYQCKVTLTTRRRDVCDAMDALKIIDVGILSDEEAWVLFRQKVGSSADDPSLPEVAKDVANECKGLPLAIITIARALKHKAKPLWEDALVELQKSAPKNIPGVLINVYQPLRISYYHLQSDEARFVFLLWSLFEEDSNIWTEELLRYGMGLGIFSEPKNLERARNRVSNLLETLKNCFLLCQEEFPRKDSYEQYNHMSIVANKFDEHPRPISCPRLKFLMLKLRFEEGFKLHDDFFDGMSELSVISLSGYDQESILPFPSSIQRLSNLRTLCLNNLRLNDMTIIRELISLEILSIRDSYLGSSSGVGGGNIEDTIMATYNKIIALKVSESTPLGDWIRLLLRNSEFVSSRGKGSKNVLAELKNVKDLRLAYCDSLDIHCQNNIPFPKLERLKVSESDHLQHLFCLSLVCPDDEEEGISRRTHMRPDVIKFPNLYRMELEFQNFWPTDNNAITYSNPLFNEKVSCPNLEVLSMWKANSVTALCSHQLPMGYFNKLEKLTARRCGGLRNLMSPLVAKGLLNLQTLLIQECQSMEEVITEEEQQGEEIMTNEPLFLVLDKLILNKLPKLGHFILTKRTLEFPFLRALKIHDCPEMKTFVQQGSVSTLSLKSVNNDDEVKVVDTMFNSKVSCPNLEVLFISGAASITALCSHQLPTAYFSKLESLEVKSCGKLRKLMSLSVTRGLLNLRTLSIKDCRSMEEVITEEEQQGEEITCNEPLCLRLEELKLNYLIKLAHFILTKHALEFPVLKNVAITVCPKMKEFIQQGSVSTTSLEIVNEDDELKVVDLNIAMFDSKFKVVGLWHFGWSSILLQVTEEVMDNKDTELVLTNQIRSLRNENVGDNEEIQKLRRKIIEMHRAWANGLPPPPVPTDNLEYHSSLPPVSHVHFLTLQSKTTIYSAPSAIYTFIAPLPSEAPVFNVNPTIVIPHSTSDPVLNIFSDQHYAPEPTFKLTGPYNCHQLPEFPPNTENPVMTENKRK</sequence>
<evidence type="ECO:0000256" key="1">
    <source>
        <dbReference type="ARBA" id="ARBA00008894"/>
    </source>
</evidence>
<dbReference type="Gene3D" id="3.80.10.10">
    <property type="entry name" value="Ribonuclease Inhibitor"/>
    <property type="match status" value="2"/>
</dbReference>
<name>A0A2G2VWH7_CAPBA</name>
<keyword evidence="2" id="KW-0433">Leucine-rich repeat</keyword>
<keyword evidence="3" id="KW-0611">Plant defense</keyword>
<dbReference type="OrthoDB" id="1898799at2759"/>
<dbReference type="Pfam" id="PF23247">
    <property type="entry name" value="LRR_RPS2"/>
    <property type="match status" value="2"/>
</dbReference>
<proteinExistence type="inferred from homology"/>
<dbReference type="PANTHER" id="PTHR33463">
    <property type="entry name" value="NB-ARC DOMAIN-CONTAINING PROTEIN-RELATED"/>
    <property type="match status" value="1"/>
</dbReference>
<accession>A0A2G2VWH7</accession>
<feature type="domain" description="Disease resistance protein At4g27190-like leucine-rich repeats" evidence="6">
    <location>
        <begin position="680"/>
        <end position="800"/>
    </location>
</feature>
<gene>
    <name evidence="7" type="ORF">CQW23_25035</name>
</gene>
<dbReference type="InterPro" id="IPR057135">
    <property type="entry name" value="At4g27190-like_LRR"/>
</dbReference>
<dbReference type="Gene3D" id="1.10.8.430">
    <property type="entry name" value="Helical domain of apoptotic protease-activating factors"/>
    <property type="match status" value="1"/>
</dbReference>
<dbReference type="SUPFAM" id="SSF52047">
    <property type="entry name" value="RNI-like"/>
    <property type="match status" value="1"/>
</dbReference>
<feature type="domain" description="Disease resistance protein At4g27190-like leucine-rich repeats" evidence="6">
    <location>
        <begin position="846"/>
        <end position="963"/>
    </location>
</feature>
<dbReference type="PRINTS" id="PR00364">
    <property type="entry name" value="DISEASERSIST"/>
</dbReference>
<dbReference type="GO" id="GO:0043531">
    <property type="term" value="F:ADP binding"/>
    <property type="evidence" value="ECO:0007669"/>
    <property type="project" value="InterPro"/>
</dbReference>
<evidence type="ECO:0000313" key="7">
    <source>
        <dbReference type="EMBL" id="PHT37335.1"/>
    </source>
</evidence>
<protein>
    <submittedName>
        <fullName evidence="7">Uncharacterized protein</fullName>
    </submittedName>
</protein>
<dbReference type="Gene3D" id="3.40.50.300">
    <property type="entry name" value="P-loop containing nucleotide triphosphate hydrolases"/>
    <property type="match status" value="2"/>
</dbReference>
<dbReference type="InterPro" id="IPR002182">
    <property type="entry name" value="NB-ARC"/>
</dbReference>
<evidence type="ECO:0000256" key="3">
    <source>
        <dbReference type="ARBA" id="ARBA00022821"/>
    </source>
</evidence>
<dbReference type="SUPFAM" id="SSF52540">
    <property type="entry name" value="P-loop containing nucleoside triphosphate hydrolases"/>
    <property type="match status" value="1"/>
</dbReference>
<dbReference type="GO" id="GO:0006952">
    <property type="term" value="P:defense response"/>
    <property type="evidence" value="ECO:0007669"/>
    <property type="project" value="UniProtKB-KW"/>
</dbReference>
<keyword evidence="4" id="KW-0067">ATP-binding</keyword>
<dbReference type="EMBL" id="MLFT02000010">
    <property type="protein sequence ID" value="PHT37335.1"/>
    <property type="molecule type" value="Genomic_DNA"/>
</dbReference>
<evidence type="ECO:0000256" key="4">
    <source>
        <dbReference type="ARBA" id="ARBA00022840"/>
    </source>
</evidence>
<dbReference type="InterPro" id="IPR050905">
    <property type="entry name" value="Plant_NBS-LRR"/>
</dbReference>
<reference evidence="7 8" key="1">
    <citation type="journal article" date="2017" name="Genome Biol.">
        <title>New reference genome sequences of hot pepper reveal the massive evolution of plant disease-resistance genes by retroduplication.</title>
        <authorList>
            <person name="Kim S."/>
            <person name="Park J."/>
            <person name="Yeom S.I."/>
            <person name="Kim Y.M."/>
            <person name="Seo E."/>
            <person name="Kim K.T."/>
            <person name="Kim M.S."/>
            <person name="Lee J.M."/>
            <person name="Cheong K."/>
            <person name="Shin H.S."/>
            <person name="Kim S.B."/>
            <person name="Han K."/>
            <person name="Lee J."/>
            <person name="Park M."/>
            <person name="Lee H.A."/>
            <person name="Lee H.Y."/>
            <person name="Lee Y."/>
            <person name="Oh S."/>
            <person name="Lee J.H."/>
            <person name="Choi E."/>
            <person name="Choi E."/>
            <person name="Lee S.E."/>
            <person name="Jeon J."/>
            <person name="Kim H."/>
            <person name="Choi G."/>
            <person name="Song H."/>
            <person name="Lee J."/>
            <person name="Lee S.C."/>
            <person name="Kwon J.K."/>
            <person name="Lee H.Y."/>
            <person name="Koo N."/>
            <person name="Hong Y."/>
            <person name="Kim R.W."/>
            <person name="Kang W.H."/>
            <person name="Huh J.H."/>
            <person name="Kang B.C."/>
            <person name="Yang T.J."/>
            <person name="Lee Y.H."/>
            <person name="Bennetzen J.L."/>
            <person name="Choi D."/>
        </authorList>
    </citation>
    <scope>NUCLEOTIDE SEQUENCE [LARGE SCALE GENOMIC DNA]</scope>
    <source>
        <strain evidence="8">cv. PBC81</strain>
    </source>
</reference>
<dbReference type="PANTHER" id="PTHR33463:SF198">
    <property type="entry name" value="RPP4C3"/>
    <property type="match status" value="1"/>
</dbReference>
<evidence type="ECO:0000313" key="8">
    <source>
        <dbReference type="Proteomes" id="UP000224567"/>
    </source>
</evidence>